<dbReference type="SUPFAM" id="SSF53335">
    <property type="entry name" value="S-adenosyl-L-methionine-dependent methyltransferases"/>
    <property type="match status" value="1"/>
</dbReference>
<evidence type="ECO:0000256" key="6">
    <source>
        <dbReference type="ARBA" id="ARBA00022694"/>
    </source>
</evidence>
<organism evidence="8 9">
    <name type="scientific">Dillenia turbinata</name>
    <dbReference type="NCBI Taxonomy" id="194707"/>
    <lineage>
        <taxon>Eukaryota</taxon>
        <taxon>Viridiplantae</taxon>
        <taxon>Streptophyta</taxon>
        <taxon>Embryophyta</taxon>
        <taxon>Tracheophyta</taxon>
        <taxon>Spermatophyta</taxon>
        <taxon>Magnoliopsida</taxon>
        <taxon>eudicotyledons</taxon>
        <taxon>Gunneridae</taxon>
        <taxon>Pentapetalae</taxon>
        <taxon>Dilleniales</taxon>
        <taxon>Dilleniaceae</taxon>
        <taxon>Dillenia</taxon>
    </lineage>
</organism>
<feature type="transmembrane region" description="Helical" evidence="7">
    <location>
        <begin position="38"/>
        <end position="56"/>
    </location>
</feature>
<feature type="transmembrane region" description="Helical" evidence="7">
    <location>
        <begin position="6"/>
        <end position="26"/>
    </location>
</feature>
<keyword evidence="6" id="KW-0819">tRNA processing</keyword>
<dbReference type="PROSITE" id="PS51625">
    <property type="entry name" value="SAM_MT_TRMB"/>
    <property type="match status" value="1"/>
</dbReference>
<keyword evidence="7" id="KW-1133">Transmembrane helix</keyword>
<dbReference type="Proteomes" id="UP001370490">
    <property type="component" value="Unassembled WGS sequence"/>
</dbReference>
<accession>A0AAN8VA43</accession>
<dbReference type="InterPro" id="IPR029063">
    <property type="entry name" value="SAM-dependent_MTases_sf"/>
</dbReference>
<evidence type="ECO:0000256" key="7">
    <source>
        <dbReference type="SAM" id="Phobius"/>
    </source>
</evidence>
<evidence type="ECO:0000256" key="5">
    <source>
        <dbReference type="ARBA" id="ARBA00022691"/>
    </source>
</evidence>
<evidence type="ECO:0000256" key="2">
    <source>
        <dbReference type="ARBA" id="ARBA00011977"/>
    </source>
</evidence>
<proteinExistence type="predicted"/>
<name>A0AAN8VA43_9MAGN</name>
<evidence type="ECO:0000256" key="1">
    <source>
        <dbReference type="ARBA" id="ARBA00000142"/>
    </source>
</evidence>
<dbReference type="EMBL" id="JBAMMX010000014">
    <property type="protein sequence ID" value="KAK6927784.1"/>
    <property type="molecule type" value="Genomic_DNA"/>
</dbReference>
<evidence type="ECO:0000256" key="3">
    <source>
        <dbReference type="ARBA" id="ARBA00022603"/>
    </source>
</evidence>
<protein>
    <recommendedName>
        <fullName evidence="2">tRNA (guanine(46)-N(7))-methyltransferase</fullName>
        <ecNumber evidence="2">2.1.1.33</ecNumber>
    </recommendedName>
</protein>
<comment type="caution">
    <text evidence="8">The sequence shown here is derived from an EMBL/GenBank/DDBJ whole genome shotgun (WGS) entry which is preliminary data.</text>
</comment>
<feature type="transmembrane region" description="Helical" evidence="7">
    <location>
        <begin position="76"/>
        <end position="98"/>
    </location>
</feature>
<reference evidence="8 9" key="1">
    <citation type="submission" date="2023-12" db="EMBL/GenBank/DDBJ databases">
        <title>A high-quality genome assembly for Dillenia turbinata (Dilleniales).</title>
        <authorList>
            <person name="Chanderbali A."/>
        </authorList>
    </citation>
    <scope>NUCLEOTIDE SEQUENCE [LARGE SCALE GENOMIC DNA]</scope>
    <source>
        <strain evidence="8">LSX21</strain>
        <tissue evidence="8">Leaf</tissue>
    </source>
</reference>
<keyword evidence="9" id="KW-1185">Reference proteome</keyword>
<dbReference type="AlphaFoldDB" id="A0AAN8VA43"/>
<evidence type="ECO:0000256" key="4">
    <source>
        <dbReference type="ARBA" id="ARBA00022679"/>
    </source>
</evidence>
<dbReference type="Gene3D" id="3.40.50.150">
    <property type="entry name" value="Vaccinia Virus protein VP39"/>
    <property type="match status" value="1"/>
</dbReference>
<evidence type="ECO:0000313" key="8">
    <source>
        <dbReference type="EMBL" id="KAK6927784.1"/>
    </source>
</evidence>
<dbReference type="PANTHER" id="PTHR23417:SF16">
    <property type="entry name" value="TRNA (GUANINE-N(7)-)-METHYLTRANSFERASE"/>
    <property type="match status" value="1"/>
</dbReference>
<gene>
    <name evidence="8" type="ORF">RJ641_006375</name>
</gene>
<dbReference type="EC" id="2.1.1.33" evidence="2"/>
<keyword evidence="3 8" id="KW-0489">Methyltransferase</keyword>
<dbReference type="PANTHER" id="PTHR23417">
    <property type="entry name" value="3-DEOXY-D-MANNO-OCTULOSONIC-ACID TRANSFERASE/TRNA GUANINE-N 7 - -METHYLTRANSFERASE"/>
    <property type="match status" value="1"/>
</dbReference>
<keyword evidence="5" id="KW-0949">S-adenosyl-L-methionine</keyword>
<dbReference type="GO" id="GO:0008176">
    <property type="term" value="F:tRNA (guanine(46)-N7)-methyltransferase activity"/>
    <property type="evidence" value="ECO:0007669"/>
    <property type="project" value="UniProtKB-EC"/>
</dbReference>
<evidence type="ECO:0000313" key="9">
    <source>
        <dbReference type="Proteomes" id="UP001370490"/>
    </source>
</evidence>
<comment type="catalytic activity">
    <reaction evidence="1">
        <text>guanosine(46) in tRNA + S-adenosyl-L-methionine = N(7)-methylguanosine(46) in tRNA + S-adenosyl-L-homocysteine</text>
        <dbReference type="Rhea" id="RHEA:42708"/>
        <dbReference type="Rhea" id="RHEA-COMP:10188"/>
        <dbReference type="Rhea" id="RHEA-COMP:10189"/>
        <dbReference type="ChEBI" id="CHEBI:57856"/>
        <dbReference type="ChEBI" id="CHEBI:59789"/>
        <dbReference type="ChEBI" id="CHEBI:74269"/>
        <dbReference type="ChEBI" id="CHEBI:74480"/>
        <dbReference type="EC" id="2.1.1.33"/>
    </reaction>
</comment>
<keyword evidence="7" id="KW-0472">Membrane</keyword>
<dbReference type="GO" id="GO:0043527">
    <property type="term" value="C:tRNA methyltransferase complex"/>
    <property type="evidence" value="ECO:0007669"/>
    <property type="project" value="TreeGrafter"/>
</dbReference>
<dbReference type="Pfam" id="PF02390">
    <property type="entry name" value="Methyltransf_4"/>
    <property type="match status" value="1"/>
</dbReference>
<sequence>MLFPQHFFAFSSLSLLSFKDTITIYYTPFFWAGRICKYSGQSVANTVFIFFQIGIFKAQVKDEDLAVMSRIKPDDWVLYLALVTGLGIVVVVVVVISLRKQFVVIPFLNFNAEVVMLDEHGIDMRSEQLAELIGDAGNTYRLECGKLEYVESIALFSQSKWNDILRILCSSICELILEKLFPLADKVTSSKRIQSADVGCGLGGLLVSLSTIFPETLMIGTELKDKVTEYVKELILALRLAHRGQYQNVSVVQTNSMKYIPNYFSKGQLLKMFFLFPDPHFKDKNHRRRVVGPHLLDEYAYVLGVGGIIYTITDVEELGVCMQAYLKEHPLFEPFTEEEPES</sequence>
<keyword evidence="7" id="KW-0812">Transmembrane</keyword>
<keyword evidence="4" id="KW-0808">Transferase</keyword>
<dbReference type="InterPro" id="IPR003358">
    <property type="entry name" value="tRNA_(Gua-N-7)_MeTrfase_Trmb"/>
</dbReference>